<dbReference type="Proteomes" id="UP000674938">
    <property type="component" value="Unassembled WGS sequence"/>
</dbReference>
<name>A0A940PCT5_9ENTE</name>
<evidence type="ECO:0000313" key="2">
    <source>
        <dbReference type="Proteomes" id="UP000674938"/>
    </source>
</evidence>
<gene>
    <name evidence="1" type="ORF">I6N95_05105</name>
</gene>
<sequence length="62" mass="7005">MIEIKLNEDEASYLKSLLQNETLKAQTAIRKRPELSSFLGPSNKMNGSISRKITQAISRKKV</sequence>
<comment type="caution">
    <text evidence="1">The sequence shown here is derived from an EMBL/GenBank/DDBJ whole genome shotgun (WGS) entry which is preliminary data.</text>
</comment>
<dbReference type="RefSeq" id="WP_209525283.1">
    <property type="nucleotide sequence ID" value="NZ_JAEEGA010000002.1"/>
</dbReference>
<keyword evidence="2" id="KW-1185">Reference proteome</keyword>
<dbReference type="EMBL" id="JAEEGA010000002">
    <property type="protein sequence ID" value="MBP1040388.1"/>
    <property type="molecule type" value="Genomic_DNA"/>
</dbReference>
<dbReference type="AlphaFoldDB" id="A0A940PCT5"/>
<protein>
    <submittedName>
        <fullName evidence="1">Uncharacterized protein</fullName>
    </submittedName>
</protein>
<organism evidence="1 2">
    <name type="scientific">Vagococcus allomyrinae</name>
    <dbReference type="NCBI Taxonomy" id="2794353"/>
    <lineage>
        <taxon>Bacteria</taxon>
        <taxon>Bacillati</taxon>
        <taxon>Bacillota</taxon>
        <taxon>Bacilli</taxon>
        <taxon>Lactobacillales</taxon>
        <taxon>Enterococcaceae</taxon>
        <taxon>Vagococcus</taxon>
    </lineage>
</organism>
<reference evidence="1" key="1">
    <citation type="submission" date="2020-12" db="EMBL/GenBank/DDBJ databases">
        <title>Vagococcus allomyrinae sp. nov. and Enterococcus lavae sp. nov., isolated from the larvae of Allomyrina dichotoma.</title>
        <authorList>
            <person name="Lee S.D."/>
        </authorList>
    </citation>
    <scope>NUCLEOTIDE SEQUENCE</scope>
    <source>
        <strain evidence="1">BWB3-3</strain>
    </source>
</reference>
<proteinExistence type="predicted"/>
<evidence type="ECO:0000313" key="1">
    <source>
        <dbReference type="EMBL" id="MBP1040388.1"/>
    </source>
</evidence>
<accession>A0A940PCT5</accession>